<evidence type="ECO:0000313" key="2">
    <source>
        <dbReference type="Proteomes" id="UP001177003"/>
    </source>
</evidence>
<dbReference type="InterPro" id="IPR053192">
    <property type="entry name" value="Vacuole_Formation_Reg"/>
</dbReference>
<dbReference type="SUPFAM" id="SSF57889">
    <property type="entry name" value="Cysteine-rich domain"/>
    <property type="match status" value="1"/>
</dbReference>
<organism evidence="1 2">
    <name type="scientific">Lactuca saligna</name>
    <name type="common">Willowleaf lettuce</name>
    <dbReference type="NCBI Taxonomy" id="75948"/>
    <lineage>
        <taxon>Eukaryota</taxon>
        <taxon>Viridiplantae</taxon>
        <taxon>Streptophyta</taxon>
        <taxon>Embryophyta</taxon>
        <taxon>Tracheophyta</taxon>
        <taxon>Spermatophyta</taxon>
        <taxon>Magnoliopsida</taxon>
        <taxon>eudicotyledons</taxon>
        <taxon>Gunneridae</taxon>
        <taxon>Pentapetalae</taxon>
        <taxon>asterids</taxon>
        <taxon>campanulids</taxon>
        <taxon>Asterales</taxon>
        <taxon>Asteraceae</taxon>
        <taxon>Cichorioideae</taxon>
        <taxon>Cichorieae</taxon>
        <taxon>Lactucinae</taxon>
        <taxon>Lactuca</taxon>
    </lineage>
</organism>
<gene>
    <name evidence="1" type="ORF">LSALG_LOCUS36543</name>
</gene>
<reference evidence="1" key="1">
    <citation type="submission" date="2023-04" db="EMBL/GenBank/DDBJ databases">
        <authorList>
            <person name="Vijverberg K."/>
            <person name="Xiong W."/>
            <person name="Schranz E."/>
        </authorList>
    </citation>
    <scope>NUCLEOTIDE SEQUENCE</scope>
</reference>
<dbReference type="InterPro" id="IPR046349">
    <property type="entry name" value="C1-like_sf"/>
</dbReference>
<proteinExistence type="predicted"/>
<dbReference type="AlphaFoldDB" id="A0AA35ZTT9"/>
<protein>
    <recommendedName>
        <fullName evidence="3">DC1 domain-containing protein</fullName>
    </recommendedName>
</protein>
<accession>A0AA35ZTT9</accession>
<dbReference type="PANTHER" id="PTHR32410">
    <property type="entry name" value="CYSTEINE/HISTIDINE-RICH C1 DOMAIN FAMILY PROTEIN"/>
    <property type="match status" value="1"/>
</dbReference>
<evidence type="ECO:0000313" key="1">
    <source>
        <dbReference type="EMBL" id="CAI9297752.1"/>
    </source>
</evidence>
<dbReference type="PANTHER" id="PTHR32410:SF161">
    <property type="entry name" value="DC1, ZINC FINGER, RING_FYVE_PHD-TYPE-RELATED"/>
    <property type="match status" value="1"/>
</dbReference>
<sequence length="188" mass="22176">MKEGFLGACERCGEEINRYHRYYYKCIMAMEGSSSCDDFSLHKFCAELPKRVCDRPFYDTHDMENLWIYKCDKCMYYVHLDCAASRRESFMSIFLSAGLGKTIKNYEDIDHPSLVHLVFPDESYTLPKHLFFQQSSDQKHHTVDYLKHMSHQHPLILVDQTQRNSSKIKDSLLLMCHNPMKKTQLLCN</sequence>
<keyword evidence="2" id="KW-1185">Reference proteome</keyword>
<dbReference type="EMBL" id="OX465084">
    <property type="protein sequence ID" value="CAI9297752.1"/>
    <property type="molecule type" value="Genomic_DNA"/>
</dbReference>
<dbReference type="Proteomes" id="UP001177003">
    <property type="component" value="Chromosome 8"/>
</dbReference>
<name>A0AA35ZTT9_LACSI</name>
<evidence type="ECO:0008006" key="3">
    <source>
        <dbReference type="Google" id="ProtNLM"/>
    </source>
</evidence>